<evidence type="ECO:0000256" key="3">
    <source>
        <dbReference type="PROSITE-ProRule" id="PRU01191"/>
    </source>
</evidence>
<reference evidence="4" key="1">
    <citation type="submission" date="2022-07" db="EMBL/GenBank/DDBJ databases">
        <authorList>
            <person name="Macas J."/>
            <person name="Novak P."/>
            <person name="Neumann P."/>
        </authorList>
    </citation>
    <scope>NUCLEOTIDE SEQUENCE</scope>
</reference>
<feature type="region of interest" description="Leucine repeat II (LRII)" evidence="3">
    <location>
        <begin position="319"/>
        <end position="351"/>
    </location>
</feature>
<feature type="short sequence motif" description="LXXLL motif" evidence="3">
    <location>
        <begin position="369"/>
        <end position="373"/>
    </location>
</feature>
<evidence type="ECO:0000256" key="2">
    <source>
        <dbReference type="ARBA" id="ARBA00023163"/>
    </source>
</evidence>
<evidence type="ECO:0000313" key="5">
    <source>
        <dbReference type="Proteomes" id="UP001152523"/>
    </source>
</evidence>
<keyword evidence="5" id="KW-1185">Reference proteome</keyword>
<dbReference type="PROSITE" id="PS50985">
    <property type="entry name" value="GRAS"/>
    <property type="match status" value="1"/>
</dbReference>
<sequence>MLMQDRSHKLLCFRETSHFPQQAFGAPMIPFELLDCHSKRGVEETRTFFPTSNPMLIHFDEIYPSIKSGVVTIEKEHSTDSYRGMKHFRSGESELVEEKGEGRSRKQCAAYKDEDDLSEMFDKVLLCTDISPFGAGKQQQKGRSGCKGSTYKRGYEFEFVNVESLLLSCAKSIAAANYKVAVEQLKTIRQYSSPTGDPNQRLAHAFVDSLEARLAGTGAELYPSSSFHNKMVVPEMQKSNISSYVPFMRMSIFFANRMIYEAASKGASLHVIDFGILHGIQWPTLIRDLSQRPGGPPKLRITGIELPQPGFRPSQMVLETGSRLAKYCHRFGVPFEYNSVTSKNWEAIKIDDLKLAMGEVVAVNCTLRLKRLLDETVCGVDCPRDGVLNLIREVNPHIFVHSVVSASYGSPFFVNRVRSALSYFSAGFDMLETIFPRSNSERLNFELAVLGPVIANIVACEGMERLERPETYIQWQNRITRAGFRQMVLNPQIFKKIRDMAREGCHKDFLFAEDGHWVLQGWKGRILFGSSAWTTHNHNIL</sequence>
<keyword evidence="2" id="KW-0804">Transcription</keyword>
<feature type="short sequence motif" description="VHIID" evidence="3">
    <location>
        <begin position="269"/>
        <end position="273"/>
    </location>
</feature>
<comment type="similarity">
    <text evidence="3">Belongs to the GRAS family.</text>
</comment>
<feature type="region of interest" description="SAW" evidence="3">
    <location>
        <begin position="459"/>
        <end position="534"/>
    </location>
</feature>
<dbReference type="Proteomes" id="UP001152523">
    <property type="component" value="Unassembled WGS sequence"/>
</dbReference>
<protein>
    <submittedName>
        <fullName evidence="4">Uncharacterized protein</fullName>
    </submittedName>
</protein>
<comment type="caution">
    <text evidence="3">Lacks conserved residue(s) required for the propagation of feature annotation.</text>
</comment>
<evidence type="ECO:0000313" key="4">
    <source>
        <dbReference type="EMBL" id="CAH9111573.1"/>
    </source>
</evidence>
<evidence type="ECO:0000256" key="1">
    <source>
        <dbReference type="ARBA" id="ARBA00023015"/>
    </source>
</evidence>
<accession>A0AAV0DZW9</accession>
<keyword evidence="1" id="KW-0805">Transcription regulation</keyword>
<dbReference type="AlphaFoldDB" id="A0AAV0DZW9"/>
<proteinExistence type="inferred from homology"/>
<dbReference type="EMBL" id="CAMAPF010000182">
    <property type="protein sequence ID" value="CAH9111573.1"/>
    <property type="molecule type" value="Genomic_DNA"/>
</dbReference>
<name>A0AAV0DZW9_9ASTE</name>
<dbReference type="Pfam" id="PF03514">
    <property type="entry name" value="GRAS"/>
    <property type="match status" value="1"/>
</dbReference>
<dbReference type="InterPro" id="IPR005202">
    <property type="entry name" value="TF_GRAS"/>
</dbReference>
<comment type="caution">
    <text evidence="4">The sequence shown here is derived from an EMBL/GenBank/DDBJ whole genome shotgun (WGS) entry which is preliminary data.</text>
</comment>
<dbReference type="PANTHER" id="PTHR31636">
    <property type="entry name" value="OSJNBA0084A10.13 PROTEIN-RELATED"/>
    <property type="match status" value="1"/>
</dbReference>
<gene>
    <name evidence="4" type="ORF">CEPIT_LOCUS19562</name>
</gene>
<organism evidence="4 5">
    <name type="scientific">Cuscuta epithymum</name>
    <dbReference type="NCBI Taxonomy" id="186058"/>
    <lineage>
        <taxon>Eukaryota</taxon>
        <taxon>Viridiplantae</taxon>
        <taxon>Streptophyta</taxon>
        <taxon>Embryophyta</taxon>
        <taxon>Tracheophyta</taxon>
        <taxon>Spermatophyta</taxon>
        <taxon>Magnoliopsida</taxon>
        <taxon>eudicotyledons</taxon>
        <taxon>Gunneridae</taxon>
        <taxon>Pentapetalae</taxon>
        <taxon>asterids</taxon>
        <taxon>lamiids</taxon>
        <taxon>Solanales</taxon>
        <taxon>Convolvulaceae</taxon>
        <taxon>Cuscuteae</taxon>
        <taxon>Cuscuta</taxon>
        <taxon>Cuscuta subgen. Cuscuta</taxon>
    </lineage>
</organism>